<feature type="region of interest" description="Disordered" evidence="1">
    <location>
        <begin position="409"/>
        <end position="444"/>
    </location>
</feature>
<evidence type="ECO:0000259" key="2">
    <source>
        <dbReference type="SMART" id="SM00955"/>
    </source>
</evidence>
<reference evidence="3" key="1">
    <citation type="submission" date="2022-11" db="EMBL/GenBank/DDBJ databases">
        <title>Centuries of genome instability and evolution in soft-shell clam transmissible cancer (bioRxiv).</title>
        <authorList>
            <person name="Hart S.F.M."/>
            <person name="Yonemitsu M.A."/>
            <person name="Giersch R.M."/>
            <person name="Beal B.F."/>
            <person name="Arriagada G."/>
            <person name="Davis B.W."/>
            <person name="Ostrander E.A."/>
            <person name="Goff S.P."/>
            <person name="Metzger M.J."/>
        </authorList>
    </citation>
    <scope>NUCLEOTIDE SEQUENCE</scope>
    <source>
        <strain evidence="3">MELC-2E11</strain>
        <tissue evidence="3">Siphon/mantle</tissue>
    </source>
</reference>
<dbReference type="SMART" id="SM00955">
    <property type="entry name" value="RNB"/>
    <property type="match status" value="1"/>
</dbReference>
<dbReference type="SUPFAM" id="SSF50249">
    <property type="entry name" value="Nucleic acid-binding proteins"/>
    <property type="match status" value="2"/>
</dbReference>
<evidence type="ECO:0000256" key="1">
    <source>
        <dbReference type="SAM" id="MobiDB-lite"/>
    </source>
</evidence>
<dbReference type="InterPro" id="IPR039691">
    <property type="entry name" value="ZC3H7A/B"/>
</dbReference>
<feature type="compositionally biased region" description="Polar residues" evidence="1">
    <location>
        <begin position="86"/>
        <end position="105"/>
    </location>
</feature>
<dbReference type="Pfam" id="PF13087">
    <property type="entry name" value="AAA_12"/>
    <property type="match status" value="2"/>
</dbReference>
<feature type="region of interest" description="Disordered" evidence="1">
    <location>
        <begin position="192"/>
        <end position="245"/>
    </location>
</feature>
<dbReference type="InterPro" id="IPR001900">
    <property type="entry name" value="RNase_II/R"/>
</dbReference>
<dbReference type="Gene3D" id="3.40.50.300">
    <property type="entry name" value="P-loop containing nucleotide triphosphate hydrolases"/>
    <property type="match status" value="5"/>
</dbReference>
<dbReference type="Pfam" id="PF13086">
    <property type="entry name" value="AAA_11"/>
    <property type="match status" value="2"/>
</dbReference>
<feature type="non-terminal residue" evidence="3">
    <location>
        <position position="1"/>
    </location>
</feature>
<dbReference type="InterPro" id="IPR056787">
    <property type="entry name" value="OB_HELZ2"/>
</dbReference>
<dbReference type="PANTHER" id="PTHR14928:SF14">
    <property type="entry name" value="ACETAZOLAMIDE CONFERRING RESISTANCE PROTEIN ZAM"/>
    <property type="match status" value="1"/>
</dbReference>
<dbReference type="CDD" id="cd18808">
    <property type="entry name" value="SF1_C_Upf1"/>
    <property type="match status" value="1"/>
</dbReference>
<dbReference type="SUPFAM" id="SSF52540">
    <property type="entry name" value="P-loop containing nucleoside triphosphate hydrolases"/>
    <property type="match status" value="2"/>
</dbReference>
<keyword evidence="4" id="KW-1185">Reference proteome</keyword>
<evidence type="ECO:0000313" key="4">
    <source>
        <dbReference type="Proteomes" id="UP001164746"/>
    </source>
</evidence>
<proteinExistence type="predicted"/>
<organism evidence="3 4">
    <name type="scientific">Mya arenaria</name>
    <name type="common">Soft-shell clam</name>
    <dbReference type="NCBI Taxonomy" id="6604"/>
    <lineage>
        <taxon>Eukaryota</taxon>
        <taxon>Metazoa</taxon>
        <taxon>Spiralia</taxon>
        <taxon>Lophotrochozoa</taxon>
        <taxon>Mollusca</taxon>
        <taxon>Bivalvia</taxon>
        <taxon>Autobranchia</taxon>
        <taxon>Heteroconchia</taxon>
        <taxon>Euheterodonta</taxon>
        <taxon>Imparidentia</taxon>
        <taxon>Neoheterodontei</taxon>
        <taxon>Myida</taxon>
        <taxon>Myoidea</taxon>
        <taxon>Myidae</taxon>
        <taxon>Mya</taxon>
    </lineage>
</organism>
<dbReference type="Proteomes" id="UP001164746">
    <property type="component" value="Chromosome 2"/>
</dbReference>
<evidence type="ECO:0000313" key="3">
    <source>
        <dbReference type="EMBL" id="WAQ95176.1"/>
    </source>
</evidence>
<dbReference type="Pfam" id="PF00773">
    <property type="entry name" value="RNB"/>
    <property type="match status" value="1"/>
</dbReference>
<dbReference type="InterPro" id="IPR027417">
    <property type="entry name" value="P-loop_NTPase"/>
</dbReference>
<dbReference type="InterPro" id="IPR012340">
    <property type="entry name" value="NA-bd_OB-fold"/>
</dbReference>
<dbReference type="EMBL" id="CP111013">
    <property type="protein sequence ID" value="WAQ95176.1"/>
    <property type="molecule type" value="Genomic_DNA"/>
</dbReference>
<feature type="compositionally biased region" description="Polar residues" evidence="1">
    <location>
        <begin position="193"/>
        <end position="208"/>
    </location>
</feature>
<sequence length="3492" mass="390828">LATDEPWINLGTIRSSRIICLRKLYKTVTPALKDLIEELEPFVSSSIRKPKTLASAEASVKTAQNVAPDCPKPDDDWLTGTNVTVTQKKNKSGTPSQTKTMIQKQQETESESDESSGSPGPEDDTEFANMLTGVKSGSAILNGGRGRLEGGLKINMPTAEEEAEPWSFPHDAEEEIVPGNTGAAGGGMGLDTFSPTIHDTHSVGSESASAGTSNPSSGRSSRASQSPAKTLAIATSHPAPSLSPPSAPQIDFPLLNDYDFMLVCKQCFLKIGEGVKGFRYVSVNHNCARDTMIVKRRDLPGMHWIKIRPRPDAKGHIGKYKVCKEFNNNKPCKVSEEKCTFPHTQAELQVWSLDREGRFCVNTFLEQCRANKIFNNISLSAHRSKQQYIPGLNYVGNKNRKPTLEITAGEPIGAPGGRKAPTMPALPPPATQPVPQPPTQQQPVHRYSAPTIQPVGHQVSQFSLPHSQQQNPLNSVAAPYSQQSPFSPTRVTDWAREAPAIIEESVPEYQTTGQEIVKRQDNPLADSHSATTACQFCFKPTMYPGIYDYYDTLTHKCEETMLAMRSRDGKGPWVRVRERKNHREFPGNYVLCNCIKYKNPAFCKYGEELCSFAHNDVEKFLWKLEKDGRFDITEYMIQIKKHKDGNGFNLQEFLAKHGGYFEFICRGCYYGTPPKISMVSKDRTRCAGIQPHLWKDFKILAFFGPSSVIAINPRGFTHKSAFFKICKYLIYCSRIVNASCKFAHSVVERDLWMVERDTNITREEIVRQSKEASFQTGAPSLMPAQPAKATPTSVMASSGAVVVASQSPTHIADAFFKTGDVAQCPTVTEVCETCWKRGQKTLQTPGKDRCQKNHANWSCNVVYLLSPSLKELRPLPKKIPKGLNFLICKYIQEGKKCGYTGTGPCQYAHLKAAAELSEASKAAQKARAEASKPKISVRNNGTNIAYRTSIILIHMSGEKCHYSHVPDMYNLCQYAHSQDELDEWQERYQWRQMKRDIARQEKVFSYMDELLEKYENSTEPIKIISEELDGVEVVCHSDLHIYKEEKETLYTWTFLLSTLRPLEKVSLLYTRDRLHFSLVVGSERGVQISQGEIFCNNRDNDGKLQYKIPLKFTGGMFGSFEQWIVFDFGSEPVLCRKISVEIGDQSAHEKVRNLREQLHFDRWTSQNRQIVKHEQLQEGEEKLMAKYKEPSSATAVVTGTTVVRELNRHNYNGKMHKLLELEEMTRHQVISSYNLCVNIECLQSIQENTYLYALPGELFAKQLKLKPGSQLDVEIQFQMDRLFFCRMHFAVDHLESEGIVFPDVPKINPLRNEKHNLKVSSSVLNPDQMAAVRHIVAERTGYTPPFVLFGPFGTGKTETIAQATMVLLKETQNTKILICAQSNSAADLYIVKHLDGLLKKSGNSSQLCRLYQRERRVFTIQAEVKKYCLLSPGHDSIKMPTKKDIERFRIVIVTTLECESLMPLTLATERTCIVLAGDHQQISPKVYSEEARNQKFHQSLLERLYNYYDSHSNLINVETPLNILLSINYRSKMEILRFISAVFYGGPDVLKSEANVPSVLSVTPLLFYAVQGKEKQSESGVSYYNMSEVQEVVERVDELYQKWPEEWGPPTAREIGVVTPYYDQEFRAMFITTVRTRYLIDEPHIHSDVLSDKAKEDFGFLSDSKLLNTALTRAQSVVVVVGDPVALCAIGECSKVWQIYLKHCQNMGSLFPQNHSLESIKQQVQSLQHSPARERLLHMANERMRPQSQIQPKPQVTVASVWNQNQSKSSTTSAFDSTFSFGQGKSTLENVDGIDDFPYQTNNDVPLPPYDPSVDPFGSSFPQFHDTLPNVNALAGIGNTLQPGQSNPSLNAGPTFTGSQGITVGLSSLSISGTSVPQPIKSPLVPLNPFRGTFKGPAPLNTLHPRKMESFFDVGEDFTIDSDDVIVQINTFGGKQNGMLGQLSKTVTVREENGYAVTSNCDKLHLDGQDVFQMYSEDQLRHMLTDKSRYVKCILNAKDGNYYGQVKGNEIRVKIPSLSMCGQAMNGDEVVIEMVKEMNQMLGRVVGVLKRGTDLRDKVIVCRMGENSGVMVPIEEGLSPMFNVISQGNLKNSSEGNVCVYKMTKAKQVRFSHFEKVSPVDVNEKLFAVRFLKYDSKVYLPLCIVLGMISAQPDVVASEYVLDLEYHMRKSYNQRVNQETETDFPDGRSIPADLLNGRHVDMRDMWCFSIDPDGTGNYNQAFSIDEDGTGSYRVGVHITDVASVVRKDSGVDMESRKRGISVYPVQGQAIQMLPNRLATQLCSLKENEDRLAISVLMTVHSTGELTQINVQKSVVNCKKNFTYKEAEEIIHDPHAHEDYLKSCVFVLFEISNLWRRDRLGNAALCLDKSDITASSLSHQLVEEMTIMTEHHIAKILCKNFPEITPILVQAAPPMAELGVWKTEHAADAVNSIALTKPFLNEAVQETCKCSLACTHTVNYVRQFNIAKREQIDVISILWDSLNEAVGIGDHLTMMNIVVSAENHPQIAVALKKLHSIQQPSRYVCYADLSEKAAIHYNINKNPYTSITSPLSCYMGIITQRLLLACLDQKLGPYTTDEIRAVCDEINKSKVNAEKYEQEYFALQLSAALLTRPLILQPLVMELNLQYINICFPTLQCLANIQKVDLALLGVCEDPNATPEGHVLLKWQERVYDYGILQHQAPAGNNNGELNADRFIYKIPAYHWQRLLIAVRDQDEGQRIQKLNAAIQIVGKQVCNPAMGDMYIEDVTSEVQKLGTIKHFAEFTMRLHASQVLLVQLSARLENAVLAPYLQLLSLTNSLDICLQHRQNPVESFVSMPSVMKSTVTPLGDVQAYKETWSAITEIEACTKAVGSNDRLLVNNVIVDWKIPTTASNHFLAELTLPVSFMKARQIKLSSTLLQSLLFNPKNSTYCNAFFSDFICLRYANITVPDKTGLSDSLAKIVNNRCAVTWVGHCVVIGVTHSNDRVTFKLKLIQSDVPLSLPLIQRRPCSVEFILRSDHDRMVMYGLKNLENASQLATDVALRQTPSVATQYADVDQLMQSSRQILHVPNQQQEEALKHALAQPLCVIQGCVGSGKSMMAAKLGYMFAQRNQALQAGGRLQVLVCAPTEAGVDLVNGYFMSLNSSSPRVVRVYSPDVERVLHPPPRVVSRSTSTFADQEISQIKNHYSSLSLYELIRGSNSPYCKSLKEYEGLFSLYPDDIADDQFEDYIQLVSRAESAVLAEAEIILCTCTTSAQLKISSVANVQQIIVDDTNTGTEPEVLVPLSIYGDVKQVTLIGDINQAGPTVVNDVARQLGLGQSIMRSYLSTAVYLNIQYRVHEGIVDFPSRFCYDNRLLCGSIAQRQPSVLNWPGGRNKPVAFCQLDGQEQNLPMNVAVSLVRTYNVAMTSVGIVCPSRAQCKVVKDKLAVTGTIHSLPAMNIEQFPTQKWLNEKLGVLTDHGQVISTLSRARKGLVIVGNENLLRCDKLWNRLLTEYSHSSRLVTAGQFLKAMSM</sequence>
<feature type="compositionally biased region" description="Pro residues" evidence="1">
    <location>
        <begin position="424"/>
        <end position="440"/>
    </location>
</feature>
<dbReference type="InterPro" id="IPR041679">
    <property type="entry name" value="DNA2/NAM7-like_C"/>
</dbReference>
<dbReference type="InterPro" id="IPR047187">
    <property type="entry name" value="SF1_C_Upf1"/>
</dbReference>
<dbReference type="PANTHER" id="PTHR14928">
    <property type="entry name" value="MICRO-RNA BINDING ZINC FINGER CCCH DOMAIN-CONTAINING PROTEIN 7"/>
    <property type="match status" value="1"/>
</dbReference>
<dbReference type="Pfam" id="PF25049">
    <property type="entry name" value="OB_HELZ2"/>
    <property type="match status" value="1"/>
</dbReference>
<feature type="compositionally biased region" description="Low complexity" evidence="1">
    <location>
        <begin position="209"/>
        <end position="227"/>
    </location>
</feature>
<accession>A0ABY7DBX4</accession>
<name>A0ABY7DBX4_MYAAR</name>
<protein>
    <submittedName>
        <fullName evidence="3">HELZ-like protein</fullName>
    </submittedName>
</protein>
<feature type="region of interest" description="Disordered" evidence="1">
    <location>
        <begin position="86"/>
        <end position="128"/>
    </location>
</feature>
<feature type="domain" description="RNB" evidence="2">
    <location>
        <begin position="2199"/>
        <end position="2568"/>
    </location>
</feature>
<gene>
    <name evidence="3" type="ORF">MAR_027866</name>
</gene>
<dbReference type="InterPro" id="IPR041677">
    <property type="entry name" value="DNA2/NAM7_AAA_11"/>
</dbReference>